<reference evidence="3" key="1">
    <citation type="submission" date="2024-06" db="EMBL/GenBank/DDBJ databases">
        <title>Sequencing and assembly of the genome of Dyadobacter sp. strain 676, a symbiont of Cyamopsis tetragonoloba.</title>
        <authorList>
            <person name="Guro P."/>
            <person name="Sazanova A."/>
            <person name="Kuznetsova I."/>
            <person name="Belimov A."/>
            <person name="Safronova V."/>
        </authorList>
    </citation>
    <scope>NUCLEOTIDE SEQUENCE</scope>
    <source>
        <strain evidence="3">676</strain>
    </source>
</reference>
<dbReference type="InterPro" id="IPR011009">
    <property type="entry name" value="Kinase-like_dom_sf"/>
</dbReference>
<proteinExistence type="inferred from homology"/>
<dbReference type="GO" id="GO:0004413">
    <property type="term" value="F:homoserine kinase activity"/>
    <property type="evidence" value="ECO:0007669"/>
    <property type="project" value="TreeGrafter"/>
</dbReference>
<dbReference type="RefSeq" id="WP_353720542.1">
    <property type="nucleotide sequence ID" value="NZ_CP159289.1"/>
</dbReference>
<dbReference type="EMBL" id="CP159289">
    <property type="protein sequence ID" value="XCH25239.1"/>
    <property type="molecule type" value="Genomic_DNA"/>
</dbReference>
<sequence length="352" mass="41045">MHYVRGKYIHNFAPRPPFAMNVFPVSNSTLSPVHLGIFLQKHYLPDQQVTCTILKTGISDTYLIQTPERRYIFRVYSFQWRTLTEISEELRLLEHLQANGISVSFPIADSQGKLIHSFEAPEGTRHGVLFSFAEGQKVLNFEAETHFRVGELMARMHLLTEGFALQRITYTEKELLIDSLEQLGRFLPGDTGEMRYMRTIQAYLLAELRNADQSRLRRGAVHLDLWFDNMNVTPEGDVTFFDFDFCGNGWLCLDMAYYVLQIHATEKDEAECARKTAEFYKGYESVVPVTEEEKRLVPMLGICLYFFYLGVQSRRYDDWSNVFLNEIYLKRFINLLLKKYFDYHQLGPAQTA</sequence>
<evidence type="ECO:0000256" key="1">
    <source>
        <dbReference type="ARBA" id="ARBA00038240"/>
    </source>
</evidence>
<dbReference type="Gene3D" id="3.30.200.20">
    <property type="entry name" value="Phosphorylase Kinase, domain 1"/>
    <property type="match status" value="1"/>
</dbReference>
<organism evidence="3">
    <name type="scientific">Dyadobacter sp. 676</name>
    <dbReference type="NCBI Taxonomy" id="3088362"/>
    <lineage>
        <taxon>Bacteria</taxon>
        <taxon>Pseudomonadati</taxon>
        <taxon>Bacteroidota</taxon>
        <taxon>Cytophagia</taxon>
        <taxon>Cytophagales</taxon>
        <taxon>Spirosomataceae</taxon>
        <taxon>Dyadobacter</taxon>
    </lineage>
</organism>
<accession>A0AAU8FLJ2</accession>
<dbReference type="GO" id="GO:0009088">
    <property type="term" value="P:threonine biosynthetic process"/>
    <property type="evidence" value="ECO:0007669"/>
    <property type="project" value="TreeGrafter"/>
</dbReference>
<comment type="similarity">
    <text evidence="1">Belongs to the pseudomonas-type ThrB family.</text>
</comment>
<dbReference type="Gene3D" id="3.90.1200.10">
    <property type="match status" value="1"/>
</dbReference>
<dbReference type="Pfam" id="PF01636">
    <property type="entry name" value="APH"/>
    <property type="match status" value="1"/>
</dbReference>
<dbReference type="AlphaFoldDB" id="A0AAU8FLJ2"/>
<dbReference type="PANTHER" id="PTHR21064">
    <property type="entry name" value="AMINOGLYCOSIDE PHOSPHOTRANSFERASE DOMAIN-CONTAINING PROTEIN-RELATED"/>
    <property type="match status" value="1"/>
</dbReference>
<evidence type="ECO:0000259" key="2">
    <source>
        <dbReference type="Pfam" id="PF01636"/>
    </source>
</evidence>
<dbReference type="InterPro" id="IPR002575">
    <property type="entry name" value="Aminoglycoside_PTrfase"/>
</dbReference>
<evidence type="ECO:0000313" key="3">
    <source>
        <dbReference type="EMBL" id="XCH25239.1"/>
    </source>
</evidence>
<dbReference type="SUPFAM" id="SSF56112">
    <property type="entry name" value="Protein kinase-like (PK-like)"/>
    <property type="match status" value="1"/>
</dbReference>
<dbReference type="PANTHER" id="PTHR21064:SF6">
    <property type="entry name" value="AMINOGLYCOSIDE PHOSPHOTRANSFERASE DOMAIN-CONTAINING PROTEIN"/>
    <property type="match status" value="1"/>
</dbReference>
<protein>
    <submittedName>
        <fullName evidence="3">Phosphotransferase</fullName>
    </submittedName>
</protein>
<gene>
    <name evidence="3" type="ORF">ABV298_02055</name>
</gene>
<name>A0AAU8FLJ2_9BACT</name>
<feature type="domain" description="Aminoglycoside phosphotransferase" evidence="2">
    <location>
        <begin position="53"/>
        <end position="284"/>
    </location>
</feature>
<dbReference type="InterPro" id="IPR050249">
    <property type="entry name" value="Pseudomonas-type_ThrB"/>
</dbReference>